<organism evidence="1 2">
    <name type="scientific">Roseofilum acuticapitatum BLCC-M154</name>
    <dbReference type="NCBI Taxonomy" id="3022444"/>
    <lineage>
        <taxon>Bacteria</taxon>
        <taxon>Bacillati</taxon>
        <taxon>Cyanobacteriota</taxon>
        <taxon>Cyanophyceae</taxon>
        <taxon>Desertifilales</taxon>
        <taxon>Desertifilaceae</taxon>
        <taxon>Roseofilum</taxon>
        <taxon>Roseofilum acuticapitatum</taxon>
    </lineage>
</organism>
<reference evidence="1 2" key="1">
    <citation type="submission" date="2023-01" db="EMBL/GenBank/DDBJ databases">
        <title>Novel diversity within Roseofilum (Cyanobacteria; Desertifilaceae) from marine benthic mats with descriptions of four novel species.</title>
        <authorList>
            <person name="Wang Y."/>
            <person name="Berthold D.E."/>
            <person name="Hu J."/>
            <person name="Lefler F.W."/>
            <person name="Laughinghouse H.D. IV."/>
        </authorList>
    </citation>
    <scope>NUCLEOTIDE SEQUENCE [LARGE SCALE GENOMIC DNA]</scope>
    <source>
        <strain evidence="1 2">BLCC-M154</strain>
    </source>
</reference>
<accession>A0ABT7AUS0</accession>
<evidence type="ECO:0000313" key="1">
    <source>
        <dbReference type="EMBL" id="MDJ1170635.1"/>
    </source>
</evidence>
<dbReference type="RefSeq" id="WP_283754395.1">
    <property type="nucleotide sequence ID" value="NZ_JAQOSP010000095.1"/>
</dbReference>
<comment type="caution">
    <text evidence="1">The sequence shown here is derived from an EMBL/GenBank/DDBJ whole genome shotgun (WGS) entry which is preliminary data.</text>
</comment>
<gene>
    <name evidence="1" type="ORF">PMG71_14480</name>
</gene>
<name>A0ABT7AUS0_9CYAN</name>
<evidence type="ECO:0008006" key="3">
    <source>
        <dbReference type="Google" id="ProtNLM"/>
    </source>
</evidence>
<protein>
    <recommendedName>
        <fullName evidence="3">Type I restriction enzyme R protein N-terminal domain-containing protein</fullName>
    </recommendedName>
</protein>
<sequence>MTRPPILNLEESYTFSRYAELTFDPEDILAELGFGLEKAALALPEFAGHLDCKALKERLQQDLLCVDLTSEIARREVLIAPTLLEVCRLSGSKLKIEYPVMVNNFLKGTLDYLLISRTNLLVVEAKNADMPRGMTQLAVELIAMDSWTNLEVPLLYGAVATGDIWKFAVLQREQKCIHADINLYRVPADLDSLLRMLLGIMQGV</sequence>
<proteinExistence type="predicted"/>
<evidence type="ECO:0000313" key="2">
    <source>
        <dbReference type="Proteomes" id="UP001235303"/>
    </source>
</evidence>
<keyword evidence="2" id="KW-1185">Reference proteome</keyword>
<dbReference type="Proteomes" id="UP001235303">
    <property type="component" value="Unassembled WGS sequence"/>
</dbReference>
<dbReference type="EMBL" id="JAQOSP010000095">
    <property type="protein sequence ID" value="MDJ1170635.1"/>
    <property type="molecule type" value="Genomic_DNA"/>
</dbReference>